<dbReference type="PATRIC" id="fig|1304281.5.peg.665"/>
<dbReference type="Pfam" id="PF19628">
    <property type="entry name" value="DUF6132"/>
    <property type="match status" value="1"/>
</dbReference>
<organism evidence="2 3">
    <name type="scientific">Chryseobacterium koreense CCUG 49689</name>
    <dbReference type="NCBI Taxonomy" id="1304281"/>
    <lineage>
        <taxon>Bacteria</taxon>
        <taxon>Pseudomonadati</taxon>
        <taxon>Bacteroidota</taxon>
        <taxon>Flavobacteriia</taxon>
        <taxon>Flavobacteriales</taxon>
        <taxon>Weeksellaceae</taxon>
        <taxon>Chryseobacterium group</taxon>
        <taxon>Chryseobacterium</taxon>
    </lineage>
</organism>
<keyword evidence="1" id="KW-0812">Transmembrane</keyword>
<keyword evidence="1" id="KW-1133">Transmembrane helix</keyword>
<feature type="transmembrane region" description="Helical" evidence="1">
    <location>
        <begin position="42"/>
        <end position="60"/>
    </location>
</feature>
<dbReference type="EMBL" id="LFNG01000004">
    <property type="protein sequence ID" value="KMQ72020.1"/>
    <property type="molecule type" value="Genomic_DNA"/>
</dbReference>
<accession>A0A0J7LST2</accession>
<keyword evidence="1" id="KW-0472">Membrane</keyword>
<sequence>MKNLILKYKLGIIGIFVGGVLGYAYYHFIGCNSGSCAITSKPVNSSVYGMLMGFLMFSMFDKSSKSKKDV</sequence>
<dbReference type="InterPro" id="IPR045764">
    <property type="entry name" value="DUF6132"/>
</dbReference>
<dbReference type="RefSeq" id="WP_048498643.1">
    <property type="nucleotide sequence ID" value="NZ_LFNG01000004.1"/>
</dbReference>
<comment type="caution">
    <text evidence="2">The sequence shown here is derived from an EMBL/GenBank/DDBJ whole genome shotgun (WGS) entry which is preliminary data.</text>
</comment>
<name>A0A0J7LST2_9FLAO</name>
<dbReference type="STRING" id="1304281.ACM44_03075"/>
<proteinExistence type="predicted"/>
<evidence type="ECO:0000313" key="2">
    <source>
        <dbReference type="EMBL" id="KMQ72020.1"/>
    </source>
</evidence>
<dbReference type="Proteomes" id="UP000035900">
    <property type="component" value="Unassembled WGS sequence"/>
</dbReference>
<keyword evidence="3" id="KW-1185">Reference proteome</keyword>
<evidence type="ECO:0000256" key="1">
    <source>
        <dbReference type="SAM" id="Phobius"/>
    </source>
</evidence>
<gene>
    <name evidence="2" type="ORF">ACM44_03075</name>
</gene>
<evidence type="ECO:0000313" key="3">
    <source>
        <dbReference type="Proteomes" id="UP000035900"/>
    </source>
</evidence>
<protein>
    <submittedName>
        <fullName evidence="2">Membrane protein</fullName>
    </submittedName>
</protein>
<dbReference type="AlphaFoldDB" id="A0A0J7LST2"/>
<feature type="transmembrane region" description="Helical" evidence="1">
    <location>
        <begin position="12"/>
        <end position="30"/>
    </location>
</feature>
<reference evidence="2 3" key="1">
    <citation type="journal article" date="2004" name="Int. J. Syst. Evol. Microbiol.">
        <title>Kaistella koreensis gen. nov., sp. nov., a novel member of the Chryseobacterium-Bergeyella-Riemerella branch.</title>
        <authorList>
            <person name="Kim M.K."/>
            <person name="Im W.T."/>
            <person name="Shin Y.K."/>
            <person name="Lim J.H."/>
            <person name="Kim S.H."/>
            <person name="Lee B.C."/>
            <person name="Park M.Y."/>
            <person name="Lee K.Y."/>
            <person name="Lee S.T."/>
        </authorList>
    </citation>
    <scope>NUCLEOTIDE SEQUENCE [LARGE SCALE GENOMIC DNA]</scope>
    <source>
        <strain evidence="2 3">CCUG 49689</strain>
    </source>
</reference>